<keyword evidence="8" id="KW-0067">ATP-binding</keyword>
<dbReference type="Pfam" id="PF00005">
    <property type="entry name" value="ABC_tran"/>
    <property type="match status" value="1"/>
</dbReference>
<keyword evidence="3" id="KW-0813">Transport</keyword>
<keyword evidence="5" id="KW-0732">Signal</keyword>
<evidence type="ECO:0000313" key="15">
    <source>
        <dbReference type="EMBL" id="RUP43332.1"/>
    </source>
</evidence>
<feature type="transmembrane region" description="Helical" evidence="13">
    <location>
        <begin position="676"/>
        <end position="696"/>
    </location>
</feature>
<evidence type="ECO:0000256" key="11">
    <source>
        <dbReference type="ARBA" id="ARBA00023180"/>
    </source>
</evidence>
<proteinExistence type="inferred from homology"/>
<dbReference type="SUPFAM" id="SSF52540">
    <property type="entry name" value="P-loop containing nucleoside triphosphate hydrolases"/>
    <property type="match status" value="1"/>
</dbReference>
<evidence type="ECO:0000256" key="12">
    <source>
        <dbReference type="SAM" id="MobiDB-lite"/>
    </source>
</evidence>
<dbReference type="EMBL" id="RBNI01011231">
    <property type="protein sequence ID" value="RUP43332.1"/>
    <property type="molecule type" value="Genomic_DNA"/>
</dbReference>
<dbReference type="OrthoDB" id="66620at2759"/>
<keyword evidence="11" id="KW-0325">Glycoprotein</keyword>
<evidence type="ECO:0000256" key="1">
    <source>
        <dbReference type="ARBA" id="ARBA00004477"/>
    </source>
</evidence>
<dbReference type="PANTHER" id="PTHR48041">
    <property type="entry name" value="ABC TRANSPORTER G FAMILY MEMBER 28"/>
    <property type="match status" value="1"/>
</dbReference>
<reference evidence="15 16" key="1">
    <citation type="journal article" date="2018" name="New Phytol.">
        <title>Phylogenomics of Endogonaceae and evolution of mycorrhizas within Mucoromycota.</title>
        <authorList>
            <person name="Chang Y."/>
            <person name="Desiro A."/>
            <person name="Na H."/>
            <person name="Sandor L."/>
            <person name="Lipzen A."/>
            <person name="Clum A."/>
            <person name="Barry K."/>
            <person name="Grigoriev I.V."/>
            <person name="Martin F.M."/>
            <person name="Stajich J.E."/>
            <person name="Smith M.E."/>
            <person name="Bonito G."/>
            <person name="Spatafora J.W."/>
        </authorList>
    </citation>
    <scope>NUCLEOTIDE SEQUENCE [LARGE SCALE GENOMIC DNA]</scope>
    <source>
        <strain evidence="15 16">GMNB39</strain>
    </source>
</reference>
<dbReference type="SMART" id="SM00382">
    <property type="entry name" value="AAA"/>
    <property type="match status" value="1"/>
</dbReference>
<evidence type="ECO:0000256" key="8">
    <source>
        <dbReference type="ARBA" id="ARBA00022840"/>
    </source>
</evidence>
<dbReference type="GO" id="GO:0005789">
    <property type="term" value="C:endoplasmic reticulum membrane"/>
    <property type="evidence" value="ECO:0007669"/>
    <property type="project" value="UniProtKB-SubCell"/>
</dbReference>
<evidence type="ECO:0000313" key="16">
    <source>
        <dbReference type="Proteomes" id="UP000268093"/>
    </source>
</evidence>
<name>A0A433CXL6_9FUNG</name>
<evidence type="ECO:0000256" key="10">
    <source>
        <dbReference type="ARBA" id="ARBA00023136"/>
    </source>
</evidence>
<feature type="transmembrane region" description="Helical" evidence="13">
    <location>
        <begin position="787"/>
        <end position="806"/>
    </location>
</feature>
<dbReference type="Pfam" id="PF19055">
    <property type="entry name" value="ABC2_membrane_7"/>
    <property type="match status" value="1"/>
</dbReference>
<dbReference type="InterPro" id="IPR027417">
    <property type="entry name" value="P-loop_NTPase"/>
</dbReference>
<dbReference type="InterPro" id="IPR013525">
    <property type="entry name" value="ABC2_TM"/>
</dbReference>
<evidence type="ECO:0000256" key="4">
    <source>
        <dbReference type="ARBA" id="ARBA00022692"/>
    </source>
</evidence>
<evidence type="ECO:0000256" key="13">
    <source>
        <dbReference type="SAM" id="Phobius"/>
    </source>
</evidence>
<keyword evidence="16" id="KW-1185">Reference proteome</keyword>
<comment type="caution">
    <text evidence="15">The sequence shown here is derived from an EMBL/GenBank/DDBJ whole genome shotgun (WGS) entry which is preliminary data.</text>
</comment>
<dbReference type="GO" id="GO:0016887">
    <property type="term" value="F:ATP hydrolysis activity"/>
    <property type="evidence" value="ECO:0007669"/>
    <property type="project" value="InterPro"/>
</dbReference>
<comment type="subcellular location">
    <subcellularLocation>
        <location evidence="1">Endoplasmic reticulum membrane</location>
        <topology evidence="1">Multi-pass membrane protein</topology>
    </subcellularLocation>
</comment>
<evidence type="ECO:0000256" key="9">
    <source>
        <dbReference type="ARBA" id="ARBA00022989"/>
    </source>
</evidence>
<dbReference type="PANTHER" id="PTHR48041:SF2">
    <property type="entry name" value="ATP-DEPENDENT PERMEASE-RELATED"/>
    <property type="match status" value="1"/>
</dbReference>
<dbReference type="InterPro" id="IPR003439">
    <property type="entry name" value="ABC_transporter-like_ATP-bd"/>
</dbReference>
<feature type="domain" description="ABC transporter" evidence="14">
    <location>
        <begin position="132"/>
        <end position="372"/>
    </location>
</feature>
<keyword evidence="7" id="KW-0256">Endoplasmic reticulum</keyword>
<sequence>MDDLILNVFGDDSIFLSCNAGECLHYTMIPGFEVCVRSGENDQWDRPLCATVGGVDLRSCLTYQLLTSSQRPERPTNWLMIIIGLSTVSIFLTTTSVGVWYLARERKTGQGYIQIADDEAGKLMADHIPATLMFDQIVYTVGDKTILSNVQGVVRPGQVMAIMGASGAGKTSLLDILARRMKKGEVKGDVFVNGRVVGDEEFKRVVGYVDQEDTMIPTLTVYETILYSALLRLPKSMSLEAKKYRVMETMHELGILAIKDSRIGQPGSRSISGGEKRRVSIACELVTSPSILFLDEPTSGLDAYNAYNVVECLVTLARSYNRTVVFTIHQPRSNIVALFDELVLLAKGYVVYSGEAARCQTYFEGIGHPCPPGFNIADYLVDLTMHAIRPKDYAAEFAIEDEANELVHAEAGESINPEPSGESTGLDDGTRPRPSPIRRGRSLRQIQDEQLFTPHLPQGEENGNVEEGAAGGEMSAHLRMLVERYAMSVVAVGVKDEIERAVASPIPAEDDTLADGATNGSPGPFGSIFSLASTKIVSSHERPSWYTQFAILSDRTFKNLYRSPMLMLTHYATSVFLARDCLTSLQVFAVERILFVRERANGYYKPITYFLAKVVFDIIPLRVVPPLMMGVIIYHMIGLVDGTTEFLKFLLVLVLFNLTAAAVCLCAGVVFRDHSVAMFLCTLVMLFSMLFAGLLLNKGWLKNLSFFNYALEALLVNELVYLQLTEVRYGLNIDVSHTHISASGFVLLSNWSQNSRTLSSPHQVPGATILSTFGFNARAYWPDVTKLGIMFVVFLLFSFAWLQIFVKERR</sequence>
<dbReference type="CDD" id="cd03213">
    <property type="entry name" value="ABCG_EPDR"/>
    <property type="match status" value="1"/>
</dbReference>
<organism evidence="15 16">
    <name type="scientific">Jimgerdemannia flammicorona</name>
    <dbReference type="NCBI Taxonomy" id="994334"/>
    <lineage>
        <taxon>Eukaryota</taxon>
        <taxon>Fungi</taxon>
        <taxon>Fungi incertae sedis</taxon>
        <taxon>Mucoromycota</taxon>
        <taxon>Mucoromycotina</taxon>
        <taxon>Endogonomycetes</taxon>
        <taxon>Endogonales</taxon>
        <taxon>Endogonaceae</taxon>
        <taxon>Jimgerdemannia</taxon>
    </lineage>
</organism>
<dbReference type="PROSITE" id="PS00211">
    <property type="entry name" value="ABC_TRANSPORTER_1"/>
    <property type="match status" value="1"/>
</dbReference>
<gene>
    <name evidence="15" type="ORF">BC936DRAFT_137331</name>
</gene>
<dbReference type="Proteomes" id="UP000268093">
    <property type="component" value="Unassembled WGS sequence"/>
</dbReference>
<dbReference type="Pfam" id="PF01061">
    <property type="entry name" value="ABC2_membrane"/>
    <property type="match status" value="1"/>
</dbReference>
<accession>A0A433CXL6</accession>
<evidence type="ECO:0000259" key="14">
    <source>
        <dbReference type="PROSITE" id="PS50893"/>
    </source>
</evidence>
<comment type="similarity">
    <text evidence="2">Belongs to the ABC transporter superfamily. ABCG family. Eye pigment precursor importer (TC 3.A.1.204) subfamily.</text>
</comment>
<dbReference type="FunFam" id="3.40.50.300:FF:000702">
    <property type="entry name" value="ABC transporter (Adp1)"/>
    <property type="match status" value="1"/>
</dbReference>
<dbReference type="Gene3D" id="3.40.50.300">
    <property type="entry name" value="P-loop containing nucleotide triphosphate hydrolases"/>
    <property type="match status" value="1"/>
</dbReference>
<feature type="transmembrane region" description="Helical" evidence="13">
    <location>
        <begin position="78"/>
        <end position="103"/>
    </location>
</feature>
<evidence type="ECO:0000256" key="7">
    <source>
        <dbReference type="ARBA" id="ARBA00022824"/>
    </source>
</evidence>
<keyword evidence="10 13" id="KW-0472">Membrane</keyword>
<keyword evidence="9 13" id="KW-1133">Transmembrane helix</keyword>
<dbReference type="InterPro" id="IPR043926">
    <property type="entry name" value="ABCG_dom"/>
</dbReference>
<feature type="region of interest" description="Disordered" evidence="12">
    <location>
        <begin position="410"/>
        <end position="444"/>
    </location>
</feature>
<evidence type="ECO:0000256" key="2">
    <source>
        <dbReference type="ARBA" id="ARBA00005814"/>
    </source>
</evidence>
<dbReference type="GO" id="GO:0140359">
    <property type="term" value="F:ABC-type transporter activity"/>
    <property type="evidence" value="ECO:0007669"/>
    <property type="project" value="InterPro"/>
</dbReference>
<dbReference type="InterPro" id="IPR050352">
    <property type="entry name" value="ABCG_transporters"/>
</dbReference>
<feature type="transmembrane region" description="Helical" evidence="13">
    <location>
        <begin position="649"/>
        <end position="671"/>
    </location>
</feature>
<dbReference type="AlphaFoldDB" id="A0A433CXL6"/>
<evidence type="ECO:0000256" key="5">
    <source>
        <dbReference type="ARBA" id="ARBA00022729"/>
    </source>
</evidence>
<dbReference type="InterPro" id="IPR003593">
    <property type="entry name" value="AAA+_ATPase"/>
</dbReference>
<protein>
    <recommendedName>
        <fullName evidence="14">ABC transporter domain-containing protein</fullName>
    </recommendedName>
</protein>
<keyword evidence="4 13" id="KW-0812">Transmembrane</keyword>
<dbReference type="InterPro" id="IPR017871">
    <property type="entry name" value="ABC_transporter-like_CS"/>
</dbReference>
<keyword evidence="6" id="KW-0547">Nucleotide-binding</keyword>
<dbReference type="PROSITE" id="PS50893">
    <property type="entry name" value="ABC_TRANSPORTER_2"/>
    <property type="match status" value="1"/>
</dbReference>
<feature type="transmembrane region" description="Helical" evidence="13">
    <location>
        <begin position="614"/>
        <end position="637"/>
    </location>
</feature>
<evidence type="ECO:0000256" key="6">
    <source>
        <dbReference type="ARBA" id="ARBA00022741"/>
    </source>
</evidence>
<evidence type="ECO:0000256" key="3">
    <source>
        <dbReference type="ARBA" id="ARBA00022448"/>
    </source>
</evidence>
<dbReference type="GO" id="GO:0005524">
    <property type="term" value="F:ATP binding"/>
    <property type="evidence" value="ECO:0007669"/>
    <property type="project" value="UniProtKB-KW"/>
</dbReference>